<feature type="binding site" evidence="2">
    <location>
        <position position="115"/>
    </location>
    <ligand>
        <name>substrate</name>
    </ligand>
</feature>
<evidence type="ECO:0000313" key="5">
    <source>
        <dbReference type="EMBL" id="GES29707.1"/>
    </source>
</evidence>
<keyword evidence="3" id="KW-0136">Cellulose degradation</keyword>
<accession>A0A5J4L5S4</accession>
<dbReference type="PANTHER" id="PTHR34876:SF4">
    <property type="entry name" value="1,4-BETA-D-GLUCAN CELLOBIOHYDROLASE C-RELATED"/>
    <property type="match status" value="1"/>
</dbReference>
<feature type="region of interest" description="Disordered" evidence="4">
    <location>
        <begin position="58"/>
        <end position="77"/>
    </location>
</feature>
<feature type="binding site" evidence="2">
    <location>
        <position position="234"/>
    </location>
    <ligand>
        <name>substrate</name>
    </ligand>
</feature>
<comment type="caution">
    <text evidence="5">The sequence shown here is derived from an EMBL/GenBank/DDBJ whole genome shotgun (WGS) entry which is preliminary data.</text>
</comment>
<dbReference type="EMBL" id="BLAG01000006">
    <property type="protein sequence ID" value="GES29707.1"/>
    <property type="molecule type" value="Genomic_DNA"/>
</dbReference>
<name>A0A5J4L5S4_9ACTN</name>
<feature type="binding site" evidence="2">
    <location>
        <position position="262"/>
    </location>
    <ligand>
        <name>substrate</name>
    </ligand>
</feature>
<feature type="binding site" evidence="2">
    <location>
        <position position="306"/>
    </location>
    <ligand>
        <name>substrate</name>
    </ligand>
</feature>
<feature type="region of interest" description="Disordered" evidence="4">
    <location>
        <begin position="288"/>
        <end position="322"/>
    </location>
</feature>
<dbReference type="PIRSF" id="PIRSF001100">
    <property type="entry name" value="Beta_cellobiohydrolase"/>
    <property type="match status" value="1"/>
</dbReference>
<feature type="active site" description="Proton acceptor" evidence="1">
    <location>
        <position position="340"/>
    </location>
</feature>
<gene>
    <name evidence="5" type="ORF">San01_21940</name>
</gene>
<dbReference type="Gene3D" id="3.20.20.40">
    <property type="entry name" value="1, 4-beta cellobiohydrolase"/>
    <property type="match status" value="1"/>
</dbReference>
<evidence type="ECO:0000256" key="2">
    <source>
        <dbReference type="PIRSR" id="PIRSR001100-2"/>
    </source>
</evidence>
<dbReference type="PRINTS" id="PR00733">
    <property type="entry name" value="GLHYDRLASE6"/>
</dbReference>
<feature type="binding site" evidence="2">
    <location>
        <position position="334"/>
    </location>
    <ligand>
        <name>substrate</name>
    </ligand>
</feature>
<sequence length="365" mass="38663">MCEGEWMYGDLRRMAGVGPPGGPRDGRRRTVRAGAASTTAAVGALALLLLAGCSSPGDGDGSVPAKPGQRPKSVAPFWVNPDSKAARQVSDYGDEGRTADARLANKIASQPVAEWIGVDDPEGEARGFTQAAAKADREALLVLYNIPHRDCGRYSQGGAADGNAYRSWLDGVLKGIGDRATTVILEPDALPHIADKCTPQQFHEERYALLTEAVGKLKALPHTKVYLDAGNPHWIKDPGQMVEPLKRAGIDRADGFALNISNYQTTAENTKYGKRLSAMVGGKPFVIDTSRNGNGPAPGGDDPENWCNPPGRALGTPPTTKTGDPLIAAYLWIKRPGESDGTCKGGPKAGAWWPKYALGLARSAE</sequence>
<keyword evidence="3" id="KW-0378">Hydrolase</keyword>
<evidence type="ECO:0000256" key="1">
    <source>
        <dbReference type="PIRSR" id="PIRSR001100-1"/>
    </source>
</evidence>
<proteinExistence type="inferred from homology"/>
<dbReference type="GO" id="GO:0030245">
    <property type="term" value="P:cellulose catabolic process"/>
    <property type="evidence" value="ECO:0007669"/>
    <property type="project" value="UniProtKB-KW"/>
</dbReference>
<dbReference type="InterPro" id="IPR016288">
    <property type="entry name" value="Beta_cellobiohydrolase"/>
</dbReference>
<keyword evidence="3" id="KW-0326">Glycosidase</keyword>
<protein>
    <recommendedName>
        <fullName evidence="3">Glucanase</fullName>
        <ecNumber evidence="3">3.2.1.-</ecNumber>
    </recommendedName>
</protein>
<dbReference type="GO" id="GO:0004553">
    <property type="term" value="F:hydrolase activity, hydrolyzing O-glycosyl compounds"/>
    <property type="evidence" value="ECO:0007669"/>
    <property type="project" value="InterPro"/>
</dbReference>
<reference evidence="5 6" key="1">
    <citation type="submission" date="2019-10" db="EMBL/GenBank/DDBJ databases">
        <title>Whole genome shotgun sequence of Streptomyces angustmyceticus NBRC 3934.</title>
        <authorList>
            <person name="Hosoyama A."/>
            <person name="Ichikawa N."/>
            <person name="Kimura A."/>
            <person name="Kitahashi Y."/>
            <person name="Komaki H."/>
            <person name="Uohara A."/>
        </authorList>
    </citation>
    <scope>NUCLEOTIDE SEQUENCE [LARGE SCALE GENOMIC DNA]</scope>
    <source>
        <strain evidence="5 6">NBRC 3934</strain>
    </source>
</reference>
<keyword evidence="6" id="KW-1185">Reference proteome</keyword>
<dbReference type="Proteomes" id="UP000325598">
    <property type="component" value="Unassembled WGS sequence"/>
</dbReference>
<dbReference type="PANTHER" id="PTHR34876">
    <property type="match status" value="1"/>
</dbReference>
<organism evidence="5 6">
    <name type="scientific">Streptomyces angustmyceticus</name>
    <dbReference type="NCBI Taxonomy" id="285578"/>
    <lineage>
        <taxon>Bacteria</taxon>
        <taxon>Bacillati</taxon>
        <taxon>Actinomycetota</taxon>
        <taxon>Actinomycetes</taxon>
        <taxon>Kitasatosporales</taxon>
        <taxon>Streptomycetaceae</taxon>
        <taxon>Streptomyces</taxon>
    </lineage>
</organism>
<feature type="active site" description="Proton donor" evidence="1">
    <location>
        <position position="188"/>
    </location>
</feature>
<dbReference type="InterPro" id="IPR036434">
    <property type="entry name" value="Beta_cellobiohydrolase_sf"/>
</dbReference>
<dbReference type="AlphaFoldDB" id="A0A5J4L5S4"/>
<dbReference type="EC" id="3.2.1.-" evidence="3"/>
<dbReference type="SUPFAM" id="SSF51989">
    <property type="entry name" value="Glycosyl hydrolases family 6, cellulases"/>
    <property type="match status" value="1"/>
</dbReference>
<evidence type="ECO:0000256" key="4">
    <source>
        <dbReference type="SAM" id="MobiDB-lite"/>
    </source>
</evidence>
<evidence type="ECO:0000256" key="3">
    <source>
        <dbReference type="RuleBase" id="RU361186"/>
    </source>
</evidence>
<keyword evidence="3" id="KW-0624">Polysaccharide degradation</keyword>
<evidence type="ECO:0000313" key="6">
    <source>
        <dbReference type="Proteomes" id="UP000325598"/>
    </source>
</evidence>
<comment type="similarity">
    <text evidence="3">Belongs to the glycosyl hydrolase family 6.</text>
</comment>
<keyword evidence="3" id="KW-0119">Carbohydrate metabolism</keyword>
<feature type="binding site" evidence="2">
    <location>
        <position position="338"/>
    </location>
    <ligand>
        <name>substrate</name>
    </ligand>
</feature>
<dbReference type="Pfam" id="PF01341">
    <property type="entry name" value="Glyco_hydro_6"/>
    <property type="match status" value="1"/>
</dbReference>